<name>A0ABS3VTI8_MICEH</name>
<dbReference type="RefSeq" id="WP_208814602.1">
    <property type="nucleotide sequence ID" value="NZ_WVUH01000141.1"/>
</dbReference>
<keyword evidence="2" id="KW-1185">Reference proteome</keyword>
<accession>A0ABS3VTI8</accession>
<reference evidence="1 2" key="1">
    <citation type="submission" date="2019-12" db="EMBL/GenBank/DDBJ databases">
        <title>Whole genome sequencing of endophytic Actinobacterium Micromonospora sp. MPMI6T.</title>
        <authorList>
            <person name="Evv R."/>
            <person name="Podile A.R."/>
        </authorList>
    </citation>
    <scope>NUCLEOTIDE SEQUENCE [LARGE SCALE GENOMIC DNA]</scope>
    <source>
        <strain evidence="1 2">MPMI6</strain>
    </source>
</reference>
<comment type="caution">
    <text evidence="1">The sequence shown here is derived from an EMBL/GenBank/DDBJ whole genome shotgun (WGS) entry which is preliminary data.</text>
</comment>
<protein>
    <recommendedName>
        <fullName evidence="3">Restriction endonuclease</fullName>
    </recommendedName>
</protein>
<organism evidence="1 2">
    <name type="scientific">Micromonospora echinofusca</name>
    <dbReference type="NCBI Taxonomy" id="47858"/>
    <lineage>
        <taxon>Bacteria</taxon>
        <taxon>Bacillati</taxon>
        <taxon>Actinomycetota</taxon>
        <taxon>Actinomycetes</taxon>
        <taxon>Micromonosporales</taxon>
        <taxon>Micromonosporaceae</taxon>
        <taxon>Micromonospora</taxon>
    </lineage>
</organism>
<gene>
    <name evidence="1" type="ORF">GSF22_17115</name>
</gene>
<evidence type="ECO:0000313" key="2">
    <source>
        <dbReference type="Proteomes" id="UP000823521"/>
    </source>
</evidence>
<dbReference type="EMBL" id="WVUH01000141">
    <property type="protein sequence ID" value="MBO4207709.1"/>
    <property type="molecule type" value="Genomic_DNA"/>
</dbReference>
<proteinExistence type="predicted"/>
<evidence type="ECO:0000313" key="1">
    <source>
        <dbReference type="EMBL" id="MBO4207709.1"/>
    </source>
</evidence>
<dbReference type="Proteomes" id="UP000823521">
    <property type="component" value="Unassembled WGS sequence"/>
</dbReference>
<sequence>MINWQDIQNPTFVERVAKAALKRQHPAARGIDGSGGDGGRDCIWDSPDGLVIFEIKSFTARLSTKQKRNIEKSLLKALQHNPIRWELVAPLDPCPTEETWFTGLKKAHPGVELVWNGRDWFDSQMAMHPDLREYLEGVDSRLLARARTMKLEKEVLAGGLPDLGGRLADLTRIAAERFPGHQVSFASGPDGLTVTASSNEIELASEQALDLDTIFYFPDDDADAQSVRTQLEEFRDYGGQVLVPNHYVNRDDPRWVDYERFWGQVGAGSDALELRSVPDSTEMPLPVQLILHGPEEVPKARLDMRLTHRVQGLRGGIVMGSDLMEVLHLEMQRDLATPTRSGVLRLELNALAGKWSYTAKAVAEFIAQSTPEDTLTVNFGPTAYASAPVGEAFNDMREVAQLIVALNIIQQHTNVHFAVPAELTDADLQMASAVAQLLELGEAVLVERTYWVGVKPNHVADFLADISTRMTDDKLAIYAIRPEQSFEVLGQHVEVGRTSIYGGKVRLVNRRELEAYRAGDPAPRAEFTCLPGEHLVGRRHDGEGGLEVRALEMRK</sequence>
<evidence type="ECO:0008006" key="3">
    <source>
        <dbReference type="Google" id="ProtNLM"/>
    </source>
</evidence>